<keyword evidence="4" id="KW-1185">Reference proteome</keyword>
<feature type="region of interest" description="Disordered" evidence="1">
    <location>
        <begin position="24"/>
        <end position="50"/>
    </location>
</feature>
<gene>
    <name evidence="3" type="ORF">G1H10_22860</name>
</gene>
<feature type="compositionally biased region" description="Polar residues" evidence="1">
    <location>
        <begin position="25"/>
        <end position="34"/>
    </location>
</feature>
<dbReference type="AlphaFoldDB" id="A0A6L9SD73"/>
<evidence type="ECO:0000256" key="2">
    <source>
        <dbReference type="SAM" id="SignalP"/>
    </source>
</evidence>
<reference evidence="3 4" key="1">
    <citation type="submission" date="2020-02" db="EMBL/GenBank/DDBJ databases">
        <authorList>
            <person name="Li X.-J."/>
            <person name="Han X.-M."/>
        </authorList>
    </citation>
    <scope>NUCLEOTIDE SEQUENCE [LARGE SCALE GENOMIC DNA]</scope>
    <source>
        <strain evidence="3 4">CCTCC AB 2017055</strain>
    </source>
</reference>
<feature type="chain" id="PRO_5039608364" description="Lipoprotein" evidence="2">
    <location>
        <begin position="21"/>
        <end position="179"/>
    </location>
</feature>
<sequence length="179" mass="18771">MTVRCRTIIIAAFVAATTVAACSEDSPTVTSSPDDTPKATGRAAAGSSVSETDAGSATFDALTISLVFDTTRVASGGELPSTLVVENRSEETVVDPSCDLAEGRYALIPVDEPDAKLWVQPVADCGGPHPMPPGFRGEYTGPDFLAWTETGEALPPGDYLAVVEFEGRTERLTYPVTVE</sequence>
<proteinExistence type="predicted"/>
<keyword evidence="2" id="KW-0732">Signal</keyword>
<dbReference type="PROSITE" id="PS51257">
    <property type="entry name" value="PROKAR_LIPOPROTEIN"/>
    <property type="match status" value="1"/>
</dbReference>
<comment type="caution">
    <text evidence="3">The sequence shown here is derived from an EMBL/GenBank/DDBJ whole genome shotgun (WGS) entry which is preliminary data.</text>
</comment>
<dbReference type="Proteomes" id="UP000475214">
    <property type="component" value="Unassembled WGS sequence"/>
</dbReference>
<evidence type="ECO:0008006" key="5">
    <source>
        <dbReference type="Google" id="ProtNLM"/>
    </source>
</evidence>
<evidence type="ECO:0000313" key="4">
    <source>
        <dbReference type="Proteomes" id="UP000475214"/>
    </source>
</evidence>
<evidence type="ECO:0000256" key="1">
    <source>
        <dbReference type="SAM" id="MobiDB-lite"/>
    </source>
</evidence>
<organism evidence="3 4">
    <name type="scientific">Phytoactinopolyspora halotolerans</name>
    <dbReference type="NCBI Taxonomy" id="1981512"/>
    <lineage>
        <taxon>Bacteria</taxon>
        <taxon>Bacillati</taxon>
        <taxon>Actinomycetota</taxon>
        <taxon>Actinomycetes</taxon>
        <taxon>Jiangellales</taxon>
        <taxon>Jiangellaceae</taxon>
        <taxon>Phytoactinopolyspora</taxon>
    </lineage>
</organism>
<dbReference type="RefSeq" id="WP_163742064.1">
    <property type="nucleotide sequence ID" value="NZ_JAAGOA010000018.1"/>
</dbReference>
<accession>A0A6L9SD73</accession>
<protein>
    <recommendedName>
        <fullName evidence="5">Lipoprotein</fullName>
    </recommendedName>
</protein>
<dbReference type="EMBL" id="JAAGOA010000018">
    <property type="protein sequence ID" value="NEE03009.1"/>
    <property type="molecule type" value="Genomic_DNA"/>
</dbReference>
<feature type="signal peptide" evidence="2">
    <location>
        <begin position="1"/>
        <end position="20"/>
    </location>
</feature>
<evidence type="ECO:0000313" key="3">
    <source>
        <dbReference type="EMBL" id="NEE03009.1"/>
    </source>
</evidence>
<name>A0A6L9SD73_9ACTN</name>